<feature type="transmembrane region" description="Helical" evidence="1">
    <location>
        <begin position="317"/>
        <end position="338"/>
    </location>
</feature>
<evidence type="ECO:0000313" key="4">
    <source>
        <dbReference type="Proteomes" id="UP000001844"/>
    </source>
</evidence>
<dbReference type="STRING" id="472759.Nhal_3069"/>
<protein>
    <recommendedName>
        <fullName evidence="2">DUF3592 domain-containing protein</fullName>
    </recommendedName>
</protein>
<dbReference type="OrthoDB" id="2242169at2"/>
<keyword evidence="1" id="KW-1133">Transmembrane helix</keyword>
<feature type="transmembrane region" description="Helical" evidence="1">
    <location>
        <begin position="6"/>
        <end position="23"/>
    </location>
</feature>
<proteinExistence type="predicted"/>
<gene>
    <name evidence="3" type="ordered locus">Nhal_3069</name>
</gene>
<keyword evidence="4" id="KW-1185">Reference proteome</keyword>
<dbReference type="Proteomes" id="UP000001844">
    <property type="component" value="Chromosome"/>
</dbReference>
<dbReference type="AlphaFoldDB" id="D5BZA7"/>
<dbReference type="HOGENOM" id="CLU_782624_0_0_6"/>
<feature type="domain" description="DUF3592" evidence="2">
    <location>
        <begin position="240"/>
        <end position="314"/>
    </location>
</feature>
<feature type="transmembrane region" description="Helical" evidence="1">
    <location>
        <begin position="204"/>
        <end position="228"/>
    </location>
</feature>
<evidence type="ECO:0000313" key="3">
    <source>
        <dbReference type="EMBL" id="ADE16121.1"/>
    </source>
</evidence>
<reference evidence="4" key="1">
    <citation type="submission" date="2010-04" db="EMBL/GenBank/DDBJ databases">
        <title>Complete genome sequence of Nitrosococcus halophilus Nc4, a salt-adapted, aerobic obligate ammonia-oxidizing sulfur purple bacterium.</title>
        <authorList>
            <consortium name="US DOE Joint Genome Institute"/>
            <person name="Campbell M.A."/>
            <person name="Malfatti S.A."/>
            <person name="Chain P.S.G."/>
            <person name="Heidelberg J.F."/>
            <person name="Ward B.B."/>
            <person name="Klotz M.G."/>
        </authorList>
    </citation>
    <scope>NUCLEOTIDE SEQUENCE [LARGE SCALE GENOMIC DNA]</scope>
    <source>
        <strain evidence="4">Nc4</strain>
    </source>
</reference>
<dbReference type="eggNOG" id="ENOG503344A">
    <property type="taxonomic scope" value="Bacteria"/>
</dbReference>
<evidence type="ECO:0000256" key="1">
    <source>
        <dbReference type="SAM" id="Phobius"/>
    </source>
</evidence>
<accession>D5BZA7</accession>
<feature type="domain" description="DUF3592" evidence="2">
    <location>
        <begin position="34"/>
        <end position="106"/>
    </location>
</feature>
<organism evidence="3 4">
    <name type="scientific">Nitrosococcus halophilus (strain Nc4)</name>
    <dbReference type="NCBI Taxonomy" id="472759"/>
    <lineage>
        <taxon>Bacteria</taxon>
        <taxon>Pseudomonadati</taxon>
        <taxon>Pseudomonadota</taxon>
        <taxon>Gammaproteobacteria</taxon>
        <taxon>Chromatiales</taxon>
        <taxon>Chromatiaceae</taxon>
        <taxon>Nitrosococcus</taxon>
    </lineage>
</organism>
<sequence>MKIVFFIVGAVFVVLGGLVIWDFNKFKQSALRSTGQIVGYAVKRSRTRNSGARETYAPVVQYQASGQQHQFTASVSSSHVRHSIGDAVPILVYRHDPSRARLDSPISQILGGVFIFMGAAAMAAFIYVFQVSILSIGISVAIIALLAVKLLAKLQRHNIYSMEDIKAAIDKIKKNGTTGAHHKKDYIITDPGAFRRHVQRHNSVPAWVLVILVMIGIGVISGGVYLGVKRIDFLQTALTTQGTVVSFNSKTSTSDGKTTTTYYPVVEYLPPNQSQSITFEHDIGSSHPAYRRGEKVEVLYSANNPYEAIINEGWMNYFGPGLMLIIGSVFALAGGALLGQKRKQKIAQHLELDF</sequence>
<dbReference type="InterPro" id="IPR021994">
    <property type="entry name" value="DUF3592"/>
</dbReference>
<dbReference type="RefSeq" id="WP_013033971.1">
    <property type="nucleotide sequence ID" value="NC_013960.1"/>
</dbReference>
<dbReference type="KEGG" id="nhl:Nhal_3069"/>
<feature type="transmembrane region" description="Helical" evidence="1">
    <location>
        <begin position="109"/>
        <end position="127"/>
    </location>
</feature>
<feature type="transmembrane region" description="Helical" evidence="1">
    <location>
        <begin position="133"/>
        <end position="152"/>
    </location>
</feature>
<name>D5BZA7_NITHN</name>
<dbReference type="EMBL" id="CP001798">
    <property type="protein sequence ID" value="ADE16121.1"/>
    <property type="molecule type" value="Genomic_DNA"/>
</dbReference>
<keyword evidence="1" id="KW-0472">Membrane</keyword>
<keyword evidence="1" id="KW-0812">Transmembrane</keyword>
<dbReference type="Pfam" id="PF12158">
    <property type="entry name" value="DUF3592"/>
    <property type="match status" value="2"/>
</dbReference>
<evidence type="ECO:0000259" key="2">
    <source>
        <dbReference type="Pfam" id="PF12158"/>
    </source>
</evidence>